<reference evidence="5" key="1">
    <citation type="journal article" date="2020" name="Stud. Mycol.">
        <title>101 Dothideomycetes genomes: A test case for predicting lifestyles and emergence of pathogens.</title>
        <authorList>
            <person name="Haridas S."/>
            <person name="Albert R."/>
            <person name="Binder M."/>
            <person name="Bloem J."/>
            <person name="LaButti K."/>
            <person name="Salamov A."/>
            <person name="Andreopoulos B."/>
            <person name="Baker S."/>
            <person name="Barry K."/>
            <person name="Bills G."/>
            <person name="Bluhm B."/>
            <person name="Cannon C."/>
            <person name="Castanera R."/>
            <person name="Culley D."/>
            <person name="Daum C."/>
            <person name="Ezra D."/>
            <person name="Gonzalez J."/>
            <person name="Henrissat B."/>
            <person name="Kuo A."/>
            <person name="Liang C."/>
            <person name="Lipzen A."/>
            <person name="Lutzoni F."/>
            <person name="Magnuson J."/>
            <person name="Mondo S."/>
            <person name="Nolan M."/>
            <person name="Ohm R."/>
            <person name="Pangilinan J."/>
            <person name="Park H.-J."/>
            <person name="Ramirez L."/>
            <person name="Alfaro M."/>
            <person name="Sun H."/>
            <person name="Tritt A."/>
            <person name="Yoshinaga Y."/>
            <person name="Zwiers L.-H."/>
            <person name="Turgeon B."/>
            <person name="Goodwin S."/>
            <person name="Spatafora J."/>
            <person name="Crous P."/>
            <person name="Grigoriev I."/>
        </authorList>
    </citation>
    <scope>NUCLEOTIDE SEQUENCE [LARGE SCALE GENOMIC DNA]</scope>
    <source>
        <strain evidence="5">CBS 304.66</strain>
    </source>
</reference>
<name>A0A9P4K8T1_9PLEO</name>
<feature type="compositionally biased region" description="Low complexity" evidence="1">
    <location>
        <begin position="260"/>
        <end position="272"/>
    </location>
</feature>
<evidence type="ECO:0000313" key="4">
    <source>
        <dbReference type="EMBL" id="KAF2263178.1"/>
    </source>
</evidence>
<sequence length="374" mass="40537">MRGFLFPWDLIVLLLCTSLIAQAANVLDQLLITAPPTPQATYCPNEILHRRQESCSFGECGGKCLDQGAFCCGPAGSLVTSPYWVCDNGACITSVRGTTGIVDCYDPDNPSGTTQSCIDHEPTATCKPTDRCFTCHADEPYCFWQTYIASGQPTLSWFSCIESKLPDATFLAATITTNLLTTDASSVSSSTTSFASDTENGSPLSTGAIIGIAVGGGVAVVGSLAILAYFCLKRRHAPSTHPQELSSGPETQQKIMQQVPTQPENPTENPTELDSRAYTRSELDSATAYSPPHSQSAIPFSPHEGYARDVEQIDMWRRAMGARSTELPRQMSLSEQQSSELFVDRPDIRDSWGYGDDSEHMSPRSNRNYNGGNI</sequence>
<protein>
    <recommendedName>
        <fullName evidence="6">Mid2 domain-containing protein</fullName>
    </recommendedName>
</protein>
<feature type="signal peptide" evidence="3">
    <location>
        <begin position="1"/>
        <end position="23"/>
    </location>
</feature>
<feature type="transmembrane region" description="Helical" evidence="2">
    <location>
        <begin position="208"/>
        <end position="232"/>
    </location>
</feature>
<feature type="compositionally biased region" description="Polar residues" evidence="1">
    <location>
        <begin position="363"/>
        <end position="374"/>
    </location>
</feature>
<feature type="compositionally biased region" description="Basic and acidic residues" evidence="1">
    <location>
        <begin position="273"/>
        <end position="283"/>
    </location>
</feature>
<evidence type="ECO:0000256" key="3">
    <source>
        <dbReference type="SAM" id="SignalP"/>
    </source>
</evidence>
<feature type="region of interest" description="Disordered" evidence="1">
    <location>
        <begin position="324"/>
        <end position="374"/>
    </location>
</feature>
<organism evidence="4 5">
    <name type="scientific">Lojkania enalia</name>
    <dbReference type="NCBI Taxonomy" id="147567"/>
    <lineage>
        <taxon>Eukaryota</taxon>
        <taxon>Fungi</taxon>
        <taxon>Dikarya</taxon>
        <taxon>Ascomycota</taxon>
        <taxon>Pezizomycotina</taxon>
        <taxon>Dothideomycetes</taxon>
        <taxon>Pleosporomycetidae</taxon>
        <taxon>Pleosporales</taxon>
        <taxon>Pleosporales incertae sedis</taxon>
        <taxon>Lojkania</taxon>
    </lineage>
</organism>
<feature type="compositionally biased region" description="Polar residues" evidence="1">
    <location>
        <begin position="240"/>
        <end position="259"/>
    </location>
</feature>
<evidence type="ECO:0000256" key="2">
    <source>
        <dbReference type="SAM" id="Phobius"/>
    </source>
</evidence>
<dbReference type="OrthoDB" id="3795015at2759"/>
<gene>
    <name evidence="4" type="ORF">CC78DRAFT_581744</name>
</gene>
<keyword evidence="2" id="KW-1133">Transmembrane helix</keyword>
<feature type="compositionally biased region" description="Low complexity" evidence="1">
    <location>
        <begin position="332"/>
        <end position="341"/>
    </location>
</feature>
<feature type="chain" id="PRO_5040109811" description="Mid2 domain-containing protein" evidence="3">
    <location>
        <begin position="24"/>
        <end position="374"/>
    </location>
</feature>
<evidence type="ECO:0000313" key="5">
    <source>
        <dbReference type="Proteomes" id="UP000800093"/>
    </source>
</evidence>
<proteinExistence type="predicted"/>
<comment type="caution">
    <text evidence="4">The sequence shown here is derived from an EMBL/GenBank/DDBJ whole genome shotgun (WGS) entry which is preliminary data.</text>
</comment>
<dbReference type="AlphaFoldDB" id="A0A9P4K8T1"/>
<keyword evidence="2" id="KW-0812">Transmembrane</keyword>
<accession>A0A9P4K8T1</accession>
<keyword evidence="2" id="KW-0472">Membrane</keyword>
<dbReference type="EMBL" id="ML986629">
    <property type="protein sequence ID" value="KAF2263178.1"/>
    <property type="molecule type" value="Genomic_DNA"/>
</dbReference>
<keyword evidence="5" id="KW-1185">Reference proteome</keyword>
<dbReference type="Proteomes" id="UP000800093">
    <property type="component" value="Unassembled WGS sequence"/>
</dbReference>
<evidence type="ECO:0000256" key="1">
    <source>
        <dbReference type="SAM" id="MobiDB-lite"/>
    </source>
</evidence>
<feature type="region of interest" description="Disordered" evidence="1">
    <location>
        <begin position="239"/>
        <end position="302"/>
    </location>
</feature>
<evidence type="ECO:0008006" key="6">
    <source>
        <dbReference type="Google" id="ProtNLM"/>
    </source>
</evidence>
<keyword evidence="3" id="KW-0732">Signal</keyword>